<sequence>MCTWSLTLLSGSTVMVQRVGRMRDALSKLCVAAKPSTPAEREAGNGWPVRRRKSEHVAESADGGVAPDRALFISGLQPGKVTHQLLVQVGLIQLGSQQQHRLRVRGRGEKVVNRSKYLNSLFSDGGVGVCEAVDN</sequence>
<keyword evidence="3" id="KW-1185">Reference proteome</keyword>
<dbReference type="Proteomes" id="UP000518266">
    <property type="component" value="Unassembled WGS sequence"/>
</dbReference>
<name>A0A7J5XN33_DISMA</name>
<evidence type="ECO:0000313" key="3">
    <source>
        <dbReference type="Proteomes" id="UP000518266"/>
    </source>
</evidence>
<evidence type="ECO:0000256" key="1">
    <source>
        <dbReference type="SAM" id="MobiDB-lite"/>
    </source>
</evidence>
<dbReference type="AlphaFoldDB" id="A0A7J5XN33"/>
<organism evidence="2 3">
    <name type="scientific">Dissostichus mawsoni</name>
    <name type="common">Antarctic cod</name>
    <dbReference type="NCBI Taxonomy" id="36200"/>
    <lineage>
        <taxon>Eukaryota</taxon>
        <taxon>Metazoa</taxon>
        <taxon>Chordata</taxon>
        <taxon>Craniata</taxon>
        <taxon>Vertebrata</taxon>
        <taxon>Euteleostomi</taxon>
        <taxon>Actinopterygii</taxon>
        <taxon>Neopterygii</taxon>
        <taxon>Teleostei</taxon>
        <taxon>Neoteleostei</taxon>
        <taxon>Acanthomorphata</taxon>
        <taxon>Eupercaria</taxon>
        <taxon>Perciformes</taxon>
        <taxon>Notothenioidei</taxon>
        <taxon>Nototheniidae</taxon>
        <taxon>Dissostichus</taxon>
    </lineage>
</organism>
<evidence type="ECO:0000313" key="2">
    <source>
        <dbReference type="EMBL" id="KAF3838525.1"/>
    </source>
</evidence>
<dbReference type="EMBL" id="JAAKFY010000022">
    <property type="protein sequence ID" value="KAF3838525.1"/>
    <property type="molecule type" value="Genomic_DNA"/>
</dbReference>
<reference evidence="2 3" key="1">
    <citation type="submission" date="2020-03" db="EMBL/GenBank/DDBJ databases">
        <title>Dissostichus mawsoni Genome sequencing and assembly.</title>
        <authorList>
            <person name="Park H."/>
        </authorList>
    </citation>
    <scope>NUCLEOTIDE SEQUENCE [LARGE SCALE GENOMIC DNA]</scope>
    <source>
        <strain evidence="2">DM0001</strain>
        <tissue evidence="2">Muscle</tissue>
    </source>
</reference>
<accession>A0A7J5XN33</accession>
<gene>
    <name evidence="2" type="ORF">F7725_010293</name>
</gene>
<protein>
    <submittedName>
        <fullName evidence="2">Uncharacterized protein</fullName>
    </submittedName>
</protein>
<feature type="non-terminal residue" evidence="2">
    <location>
        <position position="135"/>
    </location>
</feature>
<feature type="region of interest" description="Disordered" evidence="1">
    <location>
        <begin position="37"/>
        <end position="62"/>
    </location>
</feature>
<comment type="caution">
    <text evidence="2">The sequence shown here is derived from an EMBL/GenBank/DDBJ whole genome shotgun (WGS) entry which is preliminary data.</text>
</comment>
<proteinExistence type="predicted"/>